<accession>A0A0E9VJG5</accession>
<protein>
    <submittedName>
        <fullName evidence="1">Uncharacterized protein</fullName>
    </submittedName>
</protein>
<sequence length="35" mass="4244">MQRENKRLGMFRHLGKAFIDKPNFQFLANDTDKYL</sequence>
<name>A0A0E9VJG5_ANGAN</name>
<evidence type="ECO:0000313" key="1">
    <source>
        <dbReference type="EMBL" id="JAH78249.1"/>
    </source>
</evidence>
<dbReference type="EMBL" id="GBXM01030328">
    <property type="protein sequence ID" value="JAH78249.1"/>
    <property type="molecule type" value="Transcribed_RNA"/>
</dbReference>
<organism evidence="1">
    <name type="scientific">Anguilla anguilla</name>
    <name type="common">European freshwater eel</name>
    <name type="synonym">Muraena anguilla</name>
    <dbReference type="NCBI Taxonomy" id="7936"/>
    <lineage>
        <taxon>Eukaryota</taxon>
        <taxon>Metazoa</taxon>
        <taxon>Chordata</taxon>
        <taxon>Craniata</taxon>
        <taxon>Vertebrata</taxon>
        <taxon>Euteleostomi</taxon>
        <taxon>Actinopterygii</taxon>
        <taxon>Neopterygii</taxon>
        <taxon>Teleostei</taxon>
        <taxon>Anguilliformes</taxon>
        <taxon>Anguillidae</taxon>
        <taxon>Anguilla</taxon>
    </lineage>
</organism>
<proteinExistence type="predicted"/>
<dbReference type="AlphaFoldDB" id="A0A0E9VJG5"/>
<reference evidence="1" key="2">
    <citation type="journal article" date="2015" name="Fish Shellfish Immunol.">
        <title>Early steps in the European eel (Anguilla anguilla)-Vibrio vulnificus interaction in the gills: Role of the RtxA13 toxin.</title>
        <authorList>
            <person name="Callol A."/>
            <person name="Pajuelo D."/>
            <person name="Ebbesson L."/>
            <person name="Teles M."/>
            <person name="MacKenzie S."/>
            <person name="Amaro C."/>
        </authorList>
    </citation>
    <scope>NUCLEOTIDE SEQUENCE</scope>
</reference>
<reference evidence="1" key="1">
    <citation type="submission" date="2014-11" db="EMBL/GenBank/DDBJ databases">
        <authorList>
            <person name="Amaro Gonzalez C."/>
        </authorList>
    </citation>
    <scope>NUCLEOTIDE SEQUENCE</scope>
</reference>